<proteinExistence type="inferred from homology"/>
<dbReference type="PROSITE" id="PS00211">
    <property type="entry name" value="ABC_TRANSPORTER_1"/>
    <property type="match status" value="1"/>
</dbReference>
<protein>
    <submittedName>
        <fullName evidence="6">ABC-2 type transport system ATP-binding protein</fullName>
    </submittedName>
</protein>
<keyword evidence="7" id="KW-1185">Reference proteome</keyword>
<dbReference type="InterPro" id="IPR027417">
    <property type="entry name" value="P-loop_NTPase"/>
</dbReference>
<evidence type="ECO:0000256" key="3">
    <source>
        <dbReference type="ARBA" id="ARBA00022741"/>
    </source>
</evidence>
<dbReference type="AlphaFoldDB" id="A0A7W7U759"/>
<dbReference type="GO" id="GO:0016887">
    <property type="term" value="F:ATP hydrolysis activity"/>
    <property type="evidence" value="ECO:0007669"/>
    <property type="project" value="InterPro"/>
</dbReference>
<dbReference type="EMBL" id="JACHJY010000012">
    <property type="protein sequence ID" value="MBB4986144.1"/>
    <property type="molecule type" value="Genomic_DNA"/>
</dbReference>
<evidence type="ECO:0000256" key="2">
    <source>
        <dbReference type="ARBA" id="ARBA00022448"/>
    </source>
</evidence>
<name>A0A7W7U759_9ACTN</name>
<dbReference type="SUPFAM" id="SSF52540">
    <property type="entry name" value="P-loop containing nucleoside triphosphate hydrolases"/>
    <property type="match status" value="1"/>
</dbReference>
<dbReference type="PANTHER" id="PTHR43335">
    <property type="entry name" value="ABC TRANSPORTER, ATP-BINDING PROTEIN"/>
    <property type="match status" value="1"/>
</dbReference>
<keyword evidence="3" id="KW-0547">Nucleotide-binding</keyword>
<dbReference type="PROSITE" id="PS50893">
    <property type="entry name" value="ABC_TRANSPORTER_2"/>
    <property type="match status" value="1"/>
</dbReference>
<evidence type="ECO:0000256" key="1">
    <source>
        <dbReference type="ARBA" id="ARBA00005417"/>
    </source>
</evidence>
<comment type="similarity">
    <text evidence="1">Belongs to the ABC transporter superfamily.</text>
</comment>
<keyword evidence="2" id="KW-0813">Transport</keyword>
<dbReference type="PANTHER" id="PTHR43335:SF4">
    <property type="entry name" value="ABC TRANSPORTER, ATP-BINDING PROTEIN"/>
    <property type="match status" value="1"/>
</dbReference>
<evidence type="ECO:0000259" key="5">
    <source>
        <dbReference type="PROSITE" id="PS50893"/>
    </source>
</evidence>
<evidence type="ECO:0000313" key="7">
    <source>
        <dbReference type="Proteomes" id="UP000582643"/>
    </source>
</evidence>
<sequence>MTSIDVKNLTKEYGGRRPARAVDGLTFRVEPGRVTGFLGPNGAGKSTTMRLVLGLDRPTSGTATIGGRPYVTLDDPLRTVGALLDAQAAHPARTGRDHLRFLAASNGLPDRRVDEVLEETGLTSAARRRIRRYSLGMRQRLGIAAALLGDPGVLMLDEPANGLDPEGIVWIRGLLRRLAAEGRTVLVSSHLMNETATFADHLVVLGRGRLLADVPMREFIDAHSHARVRVRTGDPVRLRATLLAKGWTVGDAADGDGRWVVEGASAEEIGAVTAREGIPVFELADERASLEQAYLALTAEAAEFTATRTASSTPSPQEV</sequence>
<dbReference type="Gene3D" id="3.40.50.300">
    <property type="entry name" value="P-loop containing nucleotide triphosphate hydrolases"/>
    <property type="match status" value="1"/>
</dbReference>
<reference evidence="6 7" key="1">
    <citation type="submission" date="2020-08" db="EMBL/GenBank/DDBJ databases">
        <title>Genomic Encyclopedia of Type Strains, Phase III (KMG-III): the genomes of soil and plant-associated and newly described type strains.</title>
        <authorList>
            <person name="Whitman W."/>
        </authorList>
    </citation>
    <scope>NUCLEOTIDE SEQUENCE [LARGE SCALE GENOMIC DNA]</scope>
    <source>
        <strain evidence="6 7">SFB5A</strain>
    </source>
</reference>
<dbReference type="Pfam" id="PF00005">
    <property type="entry name" value="ABC_tran"/>
    <property type="match status" value="1"/>
</dbReference>
<dbReference type="GO" id="GO:0005524">
    <property type="term" value="F:ATP binding"/>
    <property type="evidence" value="ECO:0007669"/>
    <property type="project" value="UniProtKB-KW"/>
</dbReference>
<organism evidence="6 7">
    <name type="scientific">Streptomyces nymphaeiformis</name>
    <dbReference type="NCBI Taxonomy" id="2663842"/>
    <lineage>
        <taxon>Bacteria</taxon>
        <taxon>Bacillati</taxon>
        <taxon>Actinomycetota</taxon>
        <taxon>Actinomycetes</taxon>
        <taxon>Kitasatosporales</taxon>
        <taxon>Streptomycetaceae</taxon>
        <taxon>Streptomyces</taxon>
    </lineage>
</organism>
<dbReference type="InterPro" id="IPR003593">
    <property type="entry name" value="AAA+_ATPase"/>
</dbReference>
<gene>
    <name evidence="6" type="ORF">GGE06_007111</name>
</gene>
<dbReference type="Proteomes" id="UP000582643">
    <property type="component" value="Unassembled WGS sequence"/>
</dbReference>
<comment type="caution">
    <text evidence="6">The sequence shown here is derived from an EMBL/GenBank/DDBJ whole genome shotgun (WGS) entry which is preliminary data.</text>
</comment>
<feature type="domain" description="ABC transporter" evidence="5">
    <location>
        <begin position="4"/>
        <end position="232"/>
    </location>
</feature>
<dbReference type="SMART" id="SM00382">
    <property type="entry name" value="AAA"/>
    <property type="match status" value="1"/>
</dbReference>
<dbReference type="InterPro" id="IPR017871">
    <property type="entry name" value="ABC_transporter-like_CS"/>
</dbReference>
<dbReference type="RefSeq" id="WP_116159519.1">
    <property type="nucleotide sequence ID" value="NZ_JACHJY010000012.1"/>
</dbReference>
<evidence type="ECO:0000313" key="6">
    <source>
        <dbReference type="EMBL" id="MBB4986144.1"/>
    </source>
</evidence>
<dbReference type="InterPro" id="IPR003439">
    <property type="entry name" value="ABC_transporter-like_ATP-bd"/>
</dbReference>
<keyword evidence="4 6" id="KW-0067">ATP-binding</keyword>
<accession>A0A7W7U759</accession>
<evidence type="ECO:0000256" key="4">
    <source>
        <dbReference type="ARBA" id="ARBA00022840"/>
    </source>
</evidence>